<dbReference type="AlphaFoldDB" id="A0A292YB83"/>
<keyword evidence="2" id="KW-0732">Signal</keyword>
<accession>A0A292YB83</accession>
<reference evidence="3 4" key="1">
    <citation type="journal article" date="2017" name="Syst. Appl. Microbiol.">
        <title>Lebetimonas natsushimae sp. nov., a novel strictly anaerobic, moderately thermophilic chemoautotroph isolated from a deep-sea hydrothermal vent polychaete nest in the Mid-Okinawa Trough.</title>
        <authorList>
            <person name="Nagata R."/>
            <person name="Takaki Y."/>
            <person name="Tame A."/>
            <person name="Nunoura T."/>
            <person name="Muto H."/>
            <person name="Mino S."/>
            <person name="Sawayama S."/>
            <person name="Takai K."/>
            <person name="Nakagawa S."/>
        </authorList>
    </citation>
    <scope>NUCLEOTIDE SEQUENCE [LARGE SCALE GENOMIC DNA]</scope>
    <source>
        <strain evidence="3 4">HS1857</strain>
    </source>
</reference>
<keyword evidence="1" id="KW-0812">Transmembrane</keyword>
<evidence type="ECO:0000313" key="3">
    <source>
        <dbReference type="EMBL" id="GAX87357.1"/>
    </source>
</evidence>
<keyword evidence="1" id="KW-1133">Transmembrane helix</keyword>
<sequence length="60" mass="6494">MKKLAKLLPLGLAVLGTSAFADPNITMPTPDYTDFYAGVGVVLGVSLVVMLAKRIKHFFR</sequence>
<proteinExistence type="predicted"/>
<gene>
    <name evidence="3" type="ORF">LNAT_P0652</name>
</gene>
<evidence type="ECO:0000313" key="4">
    <source>
        <dbReference type="Proteomes" id="UP000217944"/>
    </source>
</evidence>
<dbReference type="Proteomes" id="UP000217944">
    <property type="component" value="Unassembled WGS sequence"/>
</dbReference>
<evidence type="ECO:0000256" key="1">
    <source>
        <dbReference type="SAM" id="Phobius"/>
    </source>
</evidence>
<comment type="caution">
    <text evidence="3">The sequence shown here is derived from an EMBL/GenBank/DDBJ whole genome shotgun (WGS) entry which is preliminary data.</text>
</comment>
<keyword evidence="4" id="KW-1185">Reference proteome</keyword>
<keyword evidence="1" id="KW-0472">Membrane</keyword>
<feature type="chain" id="PRO_5013285177" evidence="2">
    <location>
        <begin position="22"/>
        <end position="60"/>
    </location>
</feature>
<evidence type="ECO:0000256" key="2">
    <source>
        <dbReference type="SAM" id="SignalP"/>
    </source>
</evidence>
<organism evidence="3 4">
    <name type="scientific">Lebetimonas natsushimae</name>
    <dbReference type="NCBI Taxonomy" id="1936991"/>
    <lineage>
        <taxon>Bacteria</taxon>
        <taxon>Pseudomonadati</taxon>
        <taxon>Campylobacterota</taxon>
        <taxon>Epsilonproteobacteria</taxon>
        <taxon>Nautiliales</taxon>
        <taxon>Nautiliaceae</taxon>
        <taxon>Lebetimonas</taxon>
    </lineage>
</organism>
<feature type="signal peptide" evidence="2">
    <location>
        <begin position="1"/>
        <end position="21"/>
    </location>
</feature>
<dbReference type="EMBL" id="BDME01000001">
    <property type="protein sequence ID" value="GAX87357.1"/>
    <property type="molecule type" value="Genomic_DNA"/>
</dbReference>
<feature type="transmembrane region" description="Helical" evidence="1">
    <location>
        <begin position="35"/>
        <end position="52"/>
    </location>
</feature>
<dbReference type="RefSeq" id="WP_096258498.1">
    <property type="nucleotide sequence ID" value="NZ_BDME01000001.1"/>
</dbReference>
<protein>
    <submittedName>
        <fullName evidence="3">Uncharacterized protein</fullName>
    </submittedName>
</protein>
<name>A0A292YB83_9BACT</name>